<dbReference type="InterPro" id="IPR044844">
    <property type="entry name" value="Trans_IPPS_euk-type"/>
</dbReference>
<dbReference type="EMBL" id="MCGN01000007">
    <property type="protein sequence ID" value="ORY94796.1"/>
    <property type="molecule type" value="Genomic_DNA"/>
</dbReference>
<evidence type="ECO:0000256" key="1">
    <source>
        <dbReference type="ARBA" id="ARBA00001946"/>
    </source>
</evidence>
<evidence type="ECO:0000256" key="2">
    <source>
        <dbReference type="ARBA" id="ARBA00004370"/>
    </source>
</evidence>
<comment type="caution">
    <text evidence="16">The sequence shown here is derived from an EMBL/GenBank/DDBJ whole genome shotgun (WGS) entry which is preliminary data.</text>
</comment>
<dbReference type="InterPro" id="IPR008949">
    <property type="entry name" value="Isoprenoid_synthase_dom_sf"/>
</dbReference>
<dbReference type="PANTHER" id="PTHR11626">
    <property type="entry name" value="FARNESYL-DIPHOSPHATE FARNESYLTRANSFERASE"/>
    <property type="match status" value="1"/>
</dbReference>
<evidence type="ECO:0000256" key="3">
    <source>
        <dbReference type="ARBA" id="ARBA00006251"/>
    </source>
</evidence>
<comment type="cofactor">
    <cofactor evidence="1 15">
        <name>Mg(2+)</name>
        <dbReference type="ChEBI" id="CHEBI:18420"/>
    </cofactor>
</comment>
<dbReference type="InterPro" id="IPR006449">
    <property type="entry name" value="Squal_synth-like"/>
</dbReference>
<comment type="catalytic activity">
    <reaction evidence="15">
        <text>2 (2E,6E)-farnesyl diphosphate + NADH + H(+) = squalene + 2 diphosphate + NAD(+)</text>
        <dbReference type="Rhea" id="RHEA:32299"/>
        <dbReference type="ChEBI" id="CHEBI:15378"/>
        <dbReference type="ChEBI" id="CHEBI:15440"/>
        <dbReference type="ChEBI" id="CHEBI:33019"/>
        <dbReference type="ChEBI" id="CHEBI:57540"/>
        <dbReference type="ChEBI" id="CHEBI:57945"/>
        <dbReference type="ChEBI" id="CHEBI:175763"/>
        <dbReference type="EC" id="2.5.1.21"/>
    </reaction>
</comment>
<keyword evidence="10" id="KW-0756">Sterol biosynthesis</keyword>
<feature type="transmembrane region" description="Helical" evidence="15">
    <location>
        <begin position="294"/>
        <end position="316"/>
    </location>
</feature>
<feature type="transmembrane region" description="Helical" evidence="15">
    <location>
        <begin position="399"/>
        <end position="418"/>
    </location>
</feature>
<proteinExistence type="inferred from homology"/>
<evidence type="ECO:0000256" key="4">
    <source>
        <dbReference type="ARBA" id="ARBA00012373"/>
    </source>
</evidence>
<comment type="similarity">
    <text evidence="3 15">Belongs to the phytoene/squalene synthase family.</text>
</comment>
<reference evidence="16 17" key="1">
    <citation type="submission" date="2016-07" db="EMBL/GenBank/DDBJ databases">
        <title>Pervasive Adenine N6-methylation of Active Genes in Fungi.</title>
        <authorList>
            <consortium name="DOE Joint Genome Institute"/>
            <person name="Mondo S.J."/>
            <person name="Dannebaum R.O."/>
            <person name="Kuo R.C."/>
            <person name="Labutti K."/>
            <person name="Haridas S."/>
            <person name="Kuo A."/>
            <person name="Salamov A."/>
            <person name="Ahrendt S.R."/>
            <person name="Lipzen A."/>
            <person name="Sullivan W."/>
            <person name="Andreopoulos W.B."/>
            <person name="Clum A."/>
            <person name="Lindquist E."/>
            <person name="Daum C."/>
            <person name="Ramamoorthy G.K."/>
            <person name="Gryganskyi A."/>
            <person name="Culley D."/>
            <person name="Magnuson J.K."/>
            <person name="James T.Y."/>
            <person name="O'Malley M.A."/>
            <person name="Stajich J.E."/>
            <person name="Spatafora J.W."/>
            <person name="Visel A."/>
            <person name="Grigoriev I.V."/>
        </authorList>
    </citation>
    <scope>NUCLEOTIDE SEQUENCE [LARGE SCALE GENOMIC DNA]</scope>
    <source>
        <strain evidence="16 17">NRRL 2496</strain>
    </source>
</reference>
<keyword evidence="9 15" id="KW-1133">Transmembrane helix</keyword>
<keyword evidence="7 15" id="KW-0812">Transmembrane</keyword>
<dbReference type="FunCoup" id="A0A1X2H8A7">
    <property type="interactions" value="258"/>
</dbReference>
<dbReference type="NCBIfam" id="TIGR01559">
    <property type="entry name" value="squal_synth"/>
    <property type="match status" value="1"/>
</dbReference>
<keyword evidence="11" id="KW-0443">Lipid metabolism</keyword>
<evidence type="ECO:0000256" key="9">
    <source>
        <dbReference type="ARBA" id="ARBA00022989"/>
    </source>
</evidence>
<keyword evidence="14" id="KW-0753">Steroid metabolism</keyword>
<keyword evidence="5" id="KW-0444">Lipid biosynthesis</keyword>
<dbReference type="STRING" id="13706.A0A1X2H8A7"/>
<dbReference type="InterPro" id="IPR019845">
    <property type="entry name" value="Squalene/phytoene_synthase_CS"/>
</dbReference>
<evidence type="ECO:0000256" key="11">
    <source>
        <dbReference type="ARBA" id="ARBA00023098"/>
    </source>
</evidence>
<evidence type="ECO:0000256" key="10">
    <source>
        <dbReference type="ARBA" id="ARBA00023011"/>
    </source>
</evidence>
<dbReference type="GO" id="GO:0006696">
    <property type="term" value="P:ergosterol biosynthetic process"/>
    <property type="evidence" value="ECO:0007669"/>
    <property type="project" value="EnsemblFungi"/>
</dbReference>
<dbReference type="GO" id="GO:1902767">
    <property type="term" value="P:isoprenoid biosynthetic process via mevalonate"/>
    <property type="evidence" value="ECO:0007669"/>
    <property type="project" value="EnsemblFungi"/>
</dbReference>
<dbReference type="GO" id="GO:0045338">
    <property type="term" value="P:farnesyl diphosphate metabolic process"/>
    <property type="evidence" value="ECO:0007669"/>
    <property type="project" value="InterPro"/>
</dbReference>
<evidence type="ECO:0000256" key="13">
    <source>
        <dbReference type="ARBA" id="ARBA00023166"/>
    </source>
</evidence>
<keyword evidence="6 15" id="KW-0808">Transferase</keyword>
<dbReference type="SFLD" id="SFLDS00005">
    <property type="entry name" value="Isoprenoid_Synthase_Type_I"/>
    <property type="match status" value="1"/>
</dbReference>
<comment type="function">
    <text evidence="15">Catalyzes the condensation of 2 farnesyl pyrophosphate (FPP) moieties to form squalene.</text>
</comment>
<dbReference type="CDD" id="cd00683">
    <property type="entry name" value="Trans_IPPS_HH"/>
    <property type="match status" value="1"/>
</dbReference>
<dbReference type="GO" id="GO:0051996">
    <property type="term" value="F:squalene synthase [NAD(P)H] activity"/>
    <property type="evidence" value="ECO:0007669"/>
    <property type="project" value="UniProtKB-UniRule"/>
</dbReference>
<keyword evidence="13" id="KW-1207">Sterol metabolism</keyword>
<dbReference type="SFLD" id="SFLDG01018">
    <property type="entry name" value="Squalene/Phytoene_Synthase_Lik"/>
    <property type="match status" value="1"/>
</dbReference>
<sequence length="425" mass="48542">MLGVILQSITHPSEIQALFEYKFAQKSSAARNHQRLLNQDATMRRCYELLNMTSRSFAAVIQELDDQLRDAVCLFYLVLRGLDTVEDDMTLPIERKTEVLRSFDKIIYERGWTFNESGPNEKDRQLLVEFNIVIDAFLRLDAKFQTVIADITRRMGHGMADYAEGEHRENMSVATIADFDLYCHYVAGLVGYGLSDLFSASGLEADSVAANKTLSNHMGLFLQKTNIIRDYREDLEEGRQFWPREIWGLYTEQFGSFTKDAKAGRQCLNHMVLNVLNLVPDVLTYLSQLKNQSVFNFCAIPQVMAIATLALVFNNLEVYQRNIKIRKGEAVKLILAATDMYNVVEVFRHYIHVISKKNDPTDPHFMEISMAVGKIEQWITANVKPTREQLLKRQQPSQLVTLMPMLICILAVLGLSVYQSMTAAN</sequence>
<keyword evidence="12 15" id="KW-0472">Membrane</keyword>
<keyword evidence="17" id="KW-1185">Reference proteome</keyword>
<dbReference type="OMA" id="GEACQLM"/>
<evidence type="ECO:0000256" key="14">
    <source>
        <dbReference type="ARBA" id="ARBA00023221"/>
    </source>
</evidence>
<dbReference type="InParanoid" id="A0A1X2H8A7"/>
<dbReference type="OrthoDB" id="431150at2759"/>
<comment type="catalytic activity">
    <reaction evidence="15">
        <text>2 (2E,6E)-farnesyl diphosphate + NADPH + H(+) = squalene + 2 diphosphate + NADP(+)</text>
        <dbReference type="Rhea" id="RHEA:32295"/>
        <dbReference type="ChEBI" id="CHEBI:15378"/>
        <dbReference type="ChEBI" id="CHEBI:15440"/>
        <dbReference type="ChEBI" id="CHEBI:33019"/>
        <dbReference type="ChEBI" id="CHEBI:57783"/>
        <dbReference type="ChEBI" id="CHEBI:58349"/>
        <dbReference type="ChEBI" id="CHEBI:175763"/>
        <dbReference type="EC" id="2.5.1.21"/>
    </reaction>
</comment>
<dbReference type="InterPro" id="IPR033904">
    <property type="entry name" value="Trans_IPPS_HH"/>
</dbReference>
<accession>A0A1X2H8A7</accession>
<evidence type="ECO:0000313" key="16">
    <source>
        <dbReference type="EMBL" id="ORY94796.1"/>
    </source>
</evidence>
<comment type="subcellular location">
    <subcellularLocation>
        <location evidence="2">Membrane</location>
    </subcellularLocation>
</comment>
<dbReference type="PANTHER" id="PTHR11626:SF2">
    <property type="entry name" value="SQUALENE SYNTHASE"/>
    <property type="match status" value="1"/>
</dbReference>
<evidence type="ECO:0000256" key="8">
    <source>
        <dbReference type="ARBA" id="ARBA00022955"/>
    </source>
</evidence>
<evidence type="ECO:0000256" key="12">
    <source>
        <dbReference type="ARBA" id="ARBA00023136"/>
    </source>
</evidence>
<dbReference type="Proteomes" id="UP000242180">
    <property type="component" value="Unassembled WGS sequence"/>
</dbReference>
<dbReference type="PROSITE" id="PS01045">
    <property type="entry name" value="SQUALEN_PHYTOEN_SYN_2"/>
    <property type="match status" value="1"/>
</dbReference>
<dbReference type="EC" id="2.5.1.21" evidence="4 15"/>
<dbReference type="UniPathway" id="UPA00767">
    <property type="reaction ID" value="UER00751"/>
</dbReference>
<gene>
    <name evidence="16" type="ORF">BCR43DRAFT_333548</name>
</gene>
<keyword evidence="8" id="KW-0752">Steroid biosynthesis</keyword>
<evidence type="ECO:0000256" key="5">
    <source>
        <dbReference type="ARBA" id="ARBA00022516"/>
    </source>
</evidence>
<dbReference type="PROSITE" id="PS01044">
    <property type="entry name" value="SQUALEN_PHYTOEN_SYN_1"/>
    <property type="match status" value="1"/>
</dbReference>
<dbReference type="Gene3D" id="1.10.600.10">
    <property type="entry name" value="Farnesyl Diphosphate Synthase"/>
    <property type="match status" value="1"/>
</dbReference>
<dbReference type="FunFam" id="1.10.600.10:FF:000003">
    <property type="entry name" value="Farnesyl-diphosphate farnesyltransferase 1"/>
    <property type="match status" value="1"/>
</dbReference>
<dbReference type="GO" id="GO:0005789">
    <property type="term" value="C:endoplasmic reticulum membrane"/>
    <property type="evidence" value="ECO:0007669"/>
    <property type="project" value="EnsemblFungi"/>
</dbReference>
<name>A0A1X2H8A7_SYNRA</name>
<dbReference type="Pfam" id="PF00494">
    <property type="entry name" value="SQS_PSY"/>
    <property type="match status" value="1"/>
</dbReference>
<evidence type="ECO:0000256" key="7">
    <source>
        <dbReference type="ARBA" id="ARBA00022692"/>
    </source>
</evidence>
<protein>
    <recommendedName>
        <fullName evidence="4 15">Squalene synthase</fullName>
        <shortName evidence="15">SQS</shortName>
        <shortName evidence="15">SS</shortName>
        <ecNumber evidence="4 15">2.5.1.21</ecNumber>
    </recommendedName>
</protein>
<dbReference type="GO" id="GO:0055056">
    <property type="term" value="F:D-glucose transmembrane transporter activity"/>
    <property type="evidence" value="ECO:0007669"/>
    <property type="project" value="UniProtKB-UniRule"/>
</dbReference>
<evidence type="ECO:0000256" key="6">
    <source>
        <dbReference type="ARBA" id="ARBA00022679"/>
    </source>
</evidence>
<evidence type="ECO:0000256" key="15">
    <source>
        <dbReference type="RuleBase" id="RU368088"/>
    </source>
</evidence>
<dbReference type="SUPFAM" id="SSF48576">
    <property type="entry name" value="Terpenoid synthases"/>
    <property type="match status" value="1"/>
</dbReference>
<organism evidence="16 17">
    <name type="scientific">Syncephalastrum racemosum</name>
    <name type="common">Filamentous fungus</name>
    <dbReference type="NCBI Taxonomy" id="13706"/>
    <lineage>
        <taxon>Eukaryota</taxon>
        <taxon>Fungi</taxon>
        <taxon>Fungi incertae sedis</taxon>
        <taxon>Mucoromycota</taxon>
        <taxon>Mucoromycotina</taxon>
        <taxon>Mucoromycetes</taxon>
        <taxon>Mucorales</taxon>
        <taxon>Syncephalastraceae</taxon>
        <taxon>Syncephalastrum</taxon>
    </lineage>
</organism>
<dbReference type="InterPro" id="IPR002060">
    <property type="entry name" value="Squ/phyt_synthse"/>
</dbReference>
<evidence type="ECO:0000313" key="17">
    <source>
        <dbReference type="Proteomes" id="UP000242180"/>
    </source>
</evidence>
<dbReference type="AlphaFoldDB" id="A0A1X2H8A7"/>
<comment type="pathway">
    <text evidence="15">Terpene metabolism; lanosterol biosynthesis; lanosterol from farnesyl diphosphate: step 1/3.</text>
</comment>